<gene>
    <name evidence="1" type="ORF">QE417_004719</name>
</gene>
<organism evidence="1 2">
    <name type="scientific">Mucilaginibacter terrae</name>
    <dbReference type="NCBI Taxonomy" id="1955052"/>
    <lineage>
        <taxon>Bacteria</taxon>
        <taxon>Pseudomonadati</taxon>
        <taxon>Bacteroidota</taxon>
        <taxon>Sphingobacteriia</taxon>
        <taxon>Sphingobacteriales</taxon>
        <taxon>Sphingobacteriaceae</taxon>
        <taxon>Mucilaginibacter</taxon>
    </lineage>
</organism>
<name>A0ABU3H0U8_9SPHI</name>
<reference evidence="2" key="1">
    <citation type="submission" date="2023-07" db="EMBL/GenBank/DDBJ databases">
        <title>Functional and genomic diversity of the sorghum phyllosphere microbiome.</title>
        <authorList>
            <person name="Shade A."/>
        </authorList>
    </citation>
    <scope>NUCLEOTIDE SEQUENCE [LARGE SCALE GENOMIC DNA]</scope>
    <source>
        <strain evidence="2">SORGH_AS_0422</strain>
    </source>
</reference>
<evidence type="ECO:0000313" key="2">
    <source>
        <dbReference type="Proteomes" id="UP001258315"/>
    </source>
</evidence>
<sequence>MNNLDSYKILMPAKLYFRLPILLLACIWLPCVVYAQNGTITGKVIRADGKAPLAKVSVFLSNATVGATTDEDGNFTLRNIRPGQYDLVATSVGYEDFTQQILVGATPITLNIELKQRVMQLQDVIVTNNVNWKANYAMFLTEFFGTSAYARQCKISNPHDLVLIYSKTKRTLTALSYDFINIENKALGYRIKFLLKDFKSDKLNNIISWQGRVLYEELPGTDAQKKLWEQRRQDIYYGSAMQFFRSLVDGNFDKNGFVMRILARRPNPERPPDAVIQRKLDKFDGVNRDSVQYWYNKYQLQKYFDNLYRDPIRVDQVVKETDRKGIYVMGFPECLYVTYTKKHETQDFKDIYRPLDWENFETSVVTLNTPYILFDNNGSVVTSPSPLFEGSWSKNKIAELLPVDFVPSASYTPPYIKGAKP</sequence>
<comment type="caution">
    <text evidence="1">The sequence shown here is derived from an EMBL/GenBank/DDBJ whole genome shotgun (WGS) entry which is preliminary data.</text>
</comment>
<evidence type="ECO:0008006" key="3">
    <source>
        <dbReference type="Google" id="ProtNLM"/>
    </source>
</evidence>
<dbReference type="Proteomes" id="UP001258315">
    <property type="component" value="Unassembled WGS sequence"/>
</dbReference>
<keyword evidence="2" id="KW-1185">Reference proteome</keyword>
<accession>A0ABU3H0U8</accession>
<dbReference type="InterPro" id="IPR008969">
    <property type="entry name" value="CarboxyPept-like_regulatory"/>
</dbReference>
<proteinExistence type="predicted"/>
<protein>
    <recommendedName>
        <fullName evidence="3">Carboxypeptidase-like regulatory domain-containing protein</fullName>
    </recommendedName>
</protein>
<dbReference type="Pfam" id="PF13715">
    <property type="entry name" value="CarbopepD_reg_2"/>
    <property type="match status" value="1"/>
</dbReference>
<evidence type="ECO:0000313" key="1">
    <source>
        <dbReference type="EMBL" id="MDT3405647.1"/>
    </source>
</evidence>
<dbReference type="Gene3D" id="2.60.40.1120">
    <property type="entry name" value="Carboxypeptidase-like, regulatory domain"/>
    <property type="match status" value="1"/>
</dbReference>
<dbReference type="RefSeq" id="WP_311954483.1">
    <property type="nucleotide sequence ID" value="NZ_JAVLVU010000001.1"/>
</dbReference>
<dbReference type="EMBL" id="JAVLVU010000001">
    <property type="protein sequence ID" value="MDT3405647.1"/>
    <property type="molecule type" value="Genomic_DNA"/>
</dbReference>
<dbReference type="SUPFAM" id="SSF49464">
    <property type="entry name" value="Carboxypeptidase regulatory domain-like"/>
    <property type="match status" value="1"/>
</dbReference>